<dbReference type="EMBL" id="CAEQ01001320">
    <property type="protein sequence ID" value="CCD13910.1"/>
    <property type="molecule type" value="Genomic_DNA"/>
</dbReference>
<gene>
    <name evidence="2" type="ORF">TCIL3000_0_46000</name>
</gene>
<protein>
    <submittedName>
        <fullName evidence="2">WGS project CAEQ00000000 data, annotated contig 1871</fullName>
    </submittedName>
</protein>
<organism evidence="2 3">
    <name type="scientific">Trypanosoma congolense (strain IL3000)</name>
    <dbReference type="NCBI Taxonomy" id="1068625"/>
    <lineage>
        <taxon>Eukaryota</taxon>
        <taxon>Discoba</taxon>
        <taxon>Euglenozoa</taxon>
        <taxon>Kinetoplastea</taxon>
        <taxon>Metakinetoplastina</taxon>
        <taxon>Trypanosomatida</taxon>
        <taxon>Trypanosomatidae</taxon>
        <taxon>Trypanosoma</taxon>
        <taxon>Nannomonas</taxon>
    </lineage>
</organism>
<dbReference type="Proteomes" id="UP000000702">
    <property type="component" value="Unassembled WGS sequence"/>
</dbReference>
<keyword evidence="3" id="KW-1185">Reference proteome</keyword>
<reference evidence="3" key="1">
    <citation type="submission" date="2011-07" db="EMBL/GenBank/DDBJ databases">
        <title>Divergent evolution of antigenic variation in African trypanosomes.</title>
        <authorList>
            <person name="Jackson A.P."/>
            <person name="Berry A."/>
            <person name="Allison H.C."/>
            <person name="Burton P."/>
            <person name="Anderson J."/>
            <person name="Aslett M."/>
            <person name="Brown R."/>
            <person name="Corton N."/>
            <person name="Harris D."/>
            <person name="Hauser H."/>
            <person name="Gamble J."/>
            <person name="Gilderthorp R."/>
            <person name="McQuillan J."/>
            <person name="Quail M.A."/>
            <person name="Sanders M."/>
            <person name="Van Tonder A."/>
            <person name="Ginger M.L."/>
            <person name="Donelson J.E."/>
            <person name="Field M.C."/>
            <person name="Barry J.D."/>
            <person name="Berriman M."/>
            <person name="Hertz-Fowler C."/>
        </authorList>
    </citation>
    <scope>NUCLEOTIDE SEQUENCE [LARGE SCALE GENOMIC DNA]</scope>
    <source>
        <strain evidence="3">IL3000</strain>
    </source>
</reference>
<feature type="compositionally biased region" description="Basic and acidic residues" evidence="1">
    <location>
        <begin position="33"/>
        <end position="64"/>
    </location>
</feature>
<reference evidence="2 3" key="2">
    <citation type="journal article" date="2012" name="Proc. Natl. Acad. Sci. U.S.A.">
        <title>Antigenic diversity is generated by distinct evolutionary mechanisms in African trypanosome species.</title>
        <authorList>
            <person name="Jackson A.P."/>
            <person name="Berry A."/>
            <person name="Aslett M."/>
            <person name="Allison H.C."/>
            <person name="Burton P."/>
            <person name="Vavrova-Anderson J."/>
            <person name="Brown R."/>
            <person name="Browne H."/>
            <person name="Corton N."/>
            <person name="Hauser H."/>
            <person name="Gamble J."/>
            <person name="Gilderthorp R."/>
            <person name="Marcello L."/>
            <person name="McQuillan J."/>
            <person name="Otto T.D."/>
            <person name="Quail M.A."/>
            <person name="Sanders M.J."/>
            <person name="van Tonder A."/>
            <person name="Ginger M.L."/>
            <person name="Field M.C."/>
            <person name="Barry J.D."/>
            <person name="Hertz-Fowler C."/>
            <person name="Berriman M."/>
        </authorList>
    </citation>
    <scope>NUCLEOTIDE SEQUENCE [LARGE SCALE GENOMIC DNA]</scope>
    <source>
        <strain evidence="2 3">IL3000</strain>
    </source>
</reference>
<accession>F9W9K8</accession>
<name>F9W9K8_TRYCI</name>
<proteinExistence type="predicted"/>
<evidence type="ECO:0000313" key="3">
    <source>
        <dbReference type="Proteomes" id="UP000000702"/>
    </source>
</evidence>
<dbReference type="AlphaFoldDB" id="F9W9K8"/>
<evidence type="ECO:0000256" key="1">
    <source>
        <dbReference type="SAM" id="MobiDB-lite"/>
    </source>
</evidence>
<evidence type="ECO:0000313" key="2">
    <source>
        <dbReference type="EMBL" id="CCD13910.1"/>
    </source>
</evidence>
<comment type="caution">
    <text evidence="2">The sequence shown here is derived from an EMBL/GenBank/DDBJ whole genome shotgun (WGS) entry which is preliminary data.</text>
</comment>
<feature type="region of interest" description="Disordered" evidence="1">
    <location>
        <begin position="26"/>
        <end position="69"/>
    </location>
</feature>
<sequence>MHRSVVSVSTRPALPHRQTCKIRRYVNGSVVGHQDRHTSGEGKKNIHLDGSKQKEKEKRTKEGNGAENAGRAKYIHLTRETSKEENKCARRRTGSKNPLIASWRAPPTHSLTCLPCWLKEEGGRRQRFRRKQSNFKRERRGKKGIAKVVGRRKKERNTKQLRHRPVLELTILCMPLYIYAHKRYLAAYPFMHLDTLAVGAVHTLKYIRQGNLNKNKGKEKKKRIKT</sequence>
<dbReference type="VEuPathDB" id="TriTrypDB:TcIL3000_0_46000"/>